<name>A0A2W1LC14_9BACL</name>
<keyword evidence="2" id="KW-0597">Phosphoprotein</keyword>
<proteinExistence type="inferred from homology"/>
<dbReference type="InterPro" id="IPR005845">
    <property type="entry name" value="A-D-PHexomutase_a/b/a-II"/>
</dbReference>
<organism evidence="9 10">
    <name type="scientific">Paenibacillus sambharensis</name>
    <dbReference type="NCBI Taxonomy" id="1803190"/>
    <lineage>
        <taxon>Bacteria</taxon>
        <taxon>Bacillati</taxon>
        <taxon>Bacillota</taxon>
        <taxon>Bacilli</taxon>
        <taxon>Bacillales</taxon>
        <taxon>Paenibacillaceae</taxon>
        <taxon>Paenibacillus</taxon>
    </lineage>
</organism>
<dbReference type="GO" id="GO:0006166">
    <property type="term" value="P:purine ribonucleoside salvage"/>
    <property type="evidence" value="ECO:0007669"/>
    <property type="project" value="TreeGrafter"/>
</dbReference>
<evidence type="ECO:0000259" key="6">
    <source>
        <dbReference type="Pfam" id="PF02878"/>
    </source>
</evidence>
<keyword evidence="5" id="KW-0413">Isomerase</keyword>
<dbReference type="PANTHER" id="PTHR45745:SF1">
    <property type="entry name" value="PHOSPHOGLUCOMUTASE 2B-RELATED"/>
    <property type="match status" value="1"/>
</dbReference>
<sequence>MYAIVEQLDNVVQRRYNRWKQAEMPPYLKKELNELKSAEITDRFYKYLDYGSDGIQGKVGVGTNRMNIFTLRRVSQGLADEIKARGFAAQQRGVVIGYDSRYFSRGFAEQAALVLAHNHIKAYLFEQARPTSVLAFAVRWLHAAAGIVLAAGNYAAVYNGCRIYSDIGIPIQDDAIGRLAHFMSHWHDGLQVETSNPEEALKTGRLIMVGSEIDEAYLEYMQQVPLSKETNQLLGASVRIVFTPLQSAAGEMVKHALEQAGFTELYPVPEQQQPDLFFSALNQPDPYLLENLKPAFAIARRTNADLILSANPEASELSLSVKTELGKYELLTASQTAALLISYMFLRKSGQSNLPPNGIVLRSVLAEGLADEVIAHYGLMTAGVTAGFRQIAAQIASYDISGSRAFLFGYEEDGGYTSGGFVRDKDAVQTALLIAEMCAYYKSVGTSAYQHLQQLYEAFGWFQEDQVKLTLAGLEGWQQLRIVMERMRSECPRMIAGLRIKYLYDYRRGEQLDVMRSRTKPVNLPHADILKFILEDGSWYGIKAASAEPEIRMFFGSREQGRQACRRKLAAIRSDVLYTVESII</sequence>
<evidence type="ECO:0000256" key="1">
    <source>
        <dbReference type="ARBA" id="ARBA00010231"/>
    </source>
</evidence>
<accession>A0A2W1LC14</accession>
<dbReference type="GO" id="GO:0046872">
    <property type="term" value="F:metal ion binding"/>
    <property type="evidence" value="ECO:0007669"/>
    <property type="project" value="UniProtKB-KW"/>
</dbReference>
<evidence type="ECO:0000256" key="5">
    <source>
        <dbReference type="ARBA" id="ARBA00023235"/>
    </source>
</evidence>
<evidence type="ECO:0000313" key="10">
    <source>
        <dbReference type="Proteomes" id="UP000249522"/>
    </source>
</evidence>
<dbReference type="Gene3D" id="3.40.120.10">
    <property type="entry name" value="Alpha-D-Glucose-1,6-Bisphosphate, subunit A, domain 3"/>
    <property type="match status" value="3"/>
</dbReference>
<evidence type="ECO:0000259" key="7">
    <source>
        <dbReference type="Pfam" id="PF02879"/>
    </source>
</evidence>
<comment type="similarity">
    <text evidence="1">Belongs to the phosphohexose mutase family.</text>
</comment>
<dbReference type="GO" id="GO:0005975">
    <property type="term" value="P:carbohydrate metabolic process"/>
    <property type="evidence" value="ECO:0007669"/>
    <property type="project" value="InterPro"/>
</dbReference>
<evidence type="ECO:0000256" key="2">
    <source>
        <dbReference type="ARBA" id="ARBA00022553"/>
    </source>
</evidence>
<dbReference type="Pfam" id="PF02879">
    <property type="entry name" value="PGM_PMM_II"/>
    <property type="match status" value="1"/>
</dbReference>
<feature type="domain" description="Alpha-D-phosphohexomutase alpha/beta/alpha" evidence="7">
    <location>
        <begin position="217"/>
        <end position="315"/>
    </location>
</feature>
<dbReference type="PANTHER" id="PTHR45745">
    <property type="entry name" value="PHOSPHOMANNOMUTASE 45A"/>
    <property type="match status" value="1"/>
</dbReference>
<feature type="domain" description="Alpha-D-phosphohexomutase alpha/beta/alpha" evidence="6">
    <location>
        <begin position="51"/>
        <end position="178"/>
    </location>
</feature>
<evidence type="ECO:0000256" key="3">
    <source>
        <dbReference type="ARBA" id="ARBA00022723"/>
    </source>
</evidence>
<keyword evidence="4" id="KW-0460">Magnesium</keyword>
<dbReference type="OrthoDB" id="2650493at2"/>
<evidence type="ECO:0000313" key="9">
    <source>
        <dbReference type="EMBL" id="PZD97738.1"/>
    </source>
</evidence>
<dbReference type="RefSeq" id="WP_111144701.1">
    <property type="nucleotide sequence ID" value="NZ_QKRB01000006.1"/>
</dbReference>
<keyword evidence="10" id="KW-1185">Reference proteome</keyword>
<evidence type="ECO:0000259" key="8">
    <source>
        <dbReference type="Pfam" id="PF02880"/>
    </source>
</evidence>
<dbReference type="GO" id="GO:0008973">
    <property type="term" value="F:phosphopentomutase activity"/>
    <property type="evidence" value="ECO:0007669"/>
    <property type="project" value="TreeGrafter"/>
</dbReference>
<dbReference type="Pfam" id="PF02880">
    <property type="entry name" value="PGM_PMM_III"/>
    <property type="match status" value="1"/>
</dbReference>
<dbReference type="InterPro" id="IPR016055">
    <property type="entry name" value="A-D-PHexomutase_a/b/a-I/II/III"/>
</dbReference>
<dbReference type="Pfam" id="PF02878">
    <property type="entry name" value="PGM_PMM_I"/>
    <property type="match status" value="1"/>
</dbReference>
<gene>
    <name evidence="9" type="ORF">DNH61_00275</name>
</gene>
<reference evidence="9 10" key="1">
    <citation type="submission" date="2018-06" db="EMBL/GenBank/DDBJ databases">
        <title>Paenibacillus imtechensis sp. nov.</title>
        <authorList>
            <person name="Pinnaka A.K."/>
            <person name="Singh H."/>
            <person name="Kaur M."/>
        </authorList>
    </citation>
    <scope>NUCLEOTIDE SEQUENCE [LARGE SCALE GENOMIC DNA]</scope>
    <source>
        <strain evidence="9 10">SMB1</strain>
    </source>
</reference>
<dbReference type="InterPro" id="IPR005846">
    <property type="entry name" value="A-D-PHexomutase_a/b/a-III"/>
</dbReference>
<comment type="caution">
    <text evidence="9">The sequence shown here is derived from an EMBL/GenBank/DDBJ whole genome shotgun (WGS) entry which is preliminary data.</text>
</comment>
<keyword evidence="3" id="KW-0479">Metal-binding</keyword>
<evidence type="ECO:0008006" key="11">
    <source>
        <dbReference type="Google" id="ProtNLM"/>
    </source>
</evidence>
<dbReference type="Proteomes" id="UP000249522">
    <property type="component" value="Unassembled WGS sequence"/>
</dbReference>
<evidence type="ECO:0000256" key="4">
    <source>
        <dbReference type="ARBA" id="ARBA00022842"/>
    </source>
</evidence>
<feature type="domain" description="Alpha-D-phosphohexomutase alpha/beta/alpha" evidence="8">
    <location>
        <begin position="335"/>
        <end position="457"/>
    </location>
</feature>
<dbReference type="InterPro" id="IPR005844">
    <property type="entry name" value="A-D-PHexomutase_a/b/a-I"/>
</dbReference>
<protein>
    <recommendedName>
        <fullName evidence="11">Phospho-sugar mutase</fullName>
    </recommendedName>
</protein>
<dbReference type="EMBL" id="QKRB01000006">
    <property type="protein sequence ID" value="PZD97738.1"/>
    <property type="molecule type" value="Genomic_DNA"/>
</dbReference>
<dbReference type="AlphaFoldDB" id="A0A2W1LC14"/>
<dbReference type="SUPFAM" id="SSF53738">
    <property type="entry name" value="Phosphoglucomutase, first 3 domains"/>
    <property type="match status" value="3"/>
</dbReference>